<organism evidence="3 4">
    <name type="scientific">Aaosphaeria arxii CBS 175.79</name>
    <dbReference type="NCBI Taxonomy" id="1450172"/>
    <lineage>
        <taxon>Eukaryota</taxon>
        <taxon>Fungi</taxon>
        <taxon>Dikarya</taxon>
        <taxon>Ascomycota</taxon>
        <taxon>Pezizomycotina</taxon>
        <taxon>Dothideomycetes</taxon>
        <taxon>Pleosporomycetidae</taxon>
        <taxon>Pleosporales</taxon>
        <taxon>Pleosporales incertae sedis</taxon>
        <taxon>Aaosphaeria</taxon>
    </lineage>
</organism>
<evidence type="ECO:0000313" key="3">
    <source>
        <dbReference type="EMBL" id="KAF2015014.1"/>
    </source>
</evidence>
<dbReference type="EMBL" id="ML978070">
    <property type="protein sequence ID" value="KAF2015014.1"/>
    <property type="molecule type" value="Genomic_DNA"/>
</dbReference>
<dbReference type="OrthoDB" id="6129702at2759"/>
<dbReference type="InterPro" id="IPR052557">
    <property type="entry name" value="CAP/Cytokinesis_protein"/>
</dbReference>
<reference evidence="3" key="1">
    <citation type="journal article" date="2020" name="Stud. Mycol.">
        <title>101 Dothideomycetes genomes: a test case for predicting lifestyles and emergence of pathogens.</title>
        <authorList>
            <person name="Haridas S."/>
            <person name="Albert R."/>
            <person name="Binder M."/>
            <person name="Bloem J."/>
            <person name="Labutti K."/>
            <person name="Salamov A."/>
            <person name="Andreopoulos B."/>
            <person name="Baker S."/>
            <person name="Barry K."/>
            <person name="Bills G."/>
            <person name="Bluhm B."/>
            <person name="Cannon C."/>
            <person name="Castanera R."/>
            <person name="Culley D."/>
            <person name="Daum C."/>
            <person name="Ezra D."/>
            <person name="Gonzalez J."/>
            <person name="Henrissat B."/>
            <person name="Kuo A."/>
            <person name="Liang C."/>
            <person name="Lipzen A."/>
            <person name="Lutzoni F."/>
            <person name="Magnuson J."/>
            <person name="Mondo S."/>
            <person name="Nolan M."/>
            <person name="Ohm R."/>
            <person name="Pangilinan J."/>
            <person name="Park H.-J."/>
            <person name="Ramirez L."/>
            <person name="Alfaro M."/>
            <person name="Sun H."/>
            <person name="Tritt A."/>
            <person name="Yoshinaga Y."/>
            <person name="Zwiers L.-H."/>
            <person name="Turgeon B."/>
            <person name="Goodwin S."/>
            <person name="Spatafora J."/>
            <person name="Crous P."/>
            <person name="Grigoriev I."/>
        </authorList>
    </citation>
    <scope>NUCLEOTIDE SEQUENCE</scope>
    <source>
        <strain evidence="3">CBS 175.79</strain>
    </source>
</reference>
<feature type="compositionally biased region" description="Low complexity" evidence="1">
    <location>
        <begin position="129"/>
        <end position="150"/>
    </location>
</feature>
<feature type="compositionally biased region" description="Polar residues" evidence="1">
    <location>
        <begin position="53"/>
        <end position="67"/>
    </location>
</feature>
<accession>A0A6A5XRX5</accession>
<feature type="compositionally biased region" description="Pro residues" evidence="1">
    <location>
        <begin position="96"/>
        <end position="111"/>
    </location>
</feature>
<dbReference type="InterPro" id="IPR038765">
    <property type="entry name" value="Papain-like_cys_pep_sf"/>
</dbReference>
<feature type="compositionally biased region" description="Basic and acidic residues" evidence="1">
    <location>
        <begin position="112"/>
        <end position="127"/>
    </location>
</feature>
<dbReference type="Proteomes" id="UP000799778">
    <property type="component" value="Unassembled WGS sequence"/>
</dbReference>
<dbReference type="GO" id="GO:0005737">
    <property type="term" value="C:cytoplasm"/>
    <property type="evidence" value="ECO:0007669"/>
    <property type="project" value="TreeGrafter"/>
</dbReference>
<dbReference type="InterPro" id="IPR002931">
    <property type="entry name" value="Transglutaminase-like"/>
</dbReference>
<keyword evidence="4" id="KW-1185">Reference proteome</keyword>
<feature type="region of interest" description="Disordered" evidence="1">
    <location>
        <begin position="20"/>
        <end position="150"/>
    </location>
</feature>
<dbReference type="GeneID" id="54279512"/>
<dbReference type="PANTHER" id="PTHR46333:SF5">
    <property type="entry name" value="TRANSGLUTAMINASE-LIKE DOMAIN-CONTAINING PROTEIN"/>
    <property type="match status" value="1"/>
</dbReference>
<dbReference type="AlphaFoldDB" id="A0A6A5XRX5"/>
<dbReference type="Gene3D" id="3.10.620.30">
    <property type="match status" value="1"/>
</dbReference>
<evidence type="ECO:0000256" key="1">
    <source>
        <dbReference type="SAM" id="MobiDB-lite"/>
    </source>
</evidence>
<sequence length="669" mass="73304">MADHQPQVSSIKSRIAALNLEEVHAPKPGIKPSYSYEHAAAKKKPPPPPPTNRPSVQGRQQTVNNPPIVNHLSPAGRPIGNQPVEHHADTPRISPALPPRPPPRNNPPPSLPERKNSDQMLKRRDSLESISTIASGTSSLSLGSSMTSVSGGFRDEIYRVRAPAYDPSKLPPLPAKKEPDEPKLSATRSAMKSKSTLTTASRALPPQLSQAIPPPPPARSATQPLRTTPPPLPNRPTLPPRDAPKSQENVAPQPPKRANVVRPSALSWGLNKSTETPPPLPASRPTESAPPVANGPPPIPMGSRPNLAAIMASKPKPSALNTCLRCRDFSGPDSHAAKFPRQNLQSSDIAWLAHQLTSPFPSATDKARVIFTWLHHNIEYDVQAFFNNNVQRRTPENTLTSGLAVCEGYAGLFAALALKSGLEAVVVGGNGKGFGHSPLKPGEPVPKFSCGHAWNAVRIDNGEWKLIDPCWGAGVVNGPGQPYSKRFNPAMFTMDNNEFGWKHFPEDSKYFFRTDGRPTISWEEYCLDDVPERLQVYGPATPEHNIGERSFQPERKQIKVHDPQNPTVRFQFATVCPHWDHERNGKGKPYVMVLNYGETEWTAFETDGRVWWLDIKRSDLGAPGQKVSVFSVDKIEGKDARGVSVDEYRRKIGRVGMGPFGGVAMWELV</sequence>
<name>A0A6A5XRX5_9PLEO</name>
<dbReference type="PANTHER" id="PTHR46333">
    <property type="entry name" value="CYTOKINESIS PROTEIN 3"/>
    <property type="match status" value="1"/>
</dbReference>
<proteinExistence type="predicted"/>
<feature type="domain" description="Transglutaminase-like" evidence="2">
    <location>
        <begin position="398"/>
        <end position="471"/>
    </location>
</feature>
<evidence type="ECO:0000313" key="4">
    <source>
        <dbReference type="Proteomes" id="UP000799778"/>
    </source>
</evidence>
<dbReference type="RefSeq" id="XP_033383353.1">
    <property type="nucleotide sequence ID" value="XM_033522115.1"/>
</dbReference>
<gene>
    <name evidence="3" type="ORF">BU24DRAFT_226750</name>
</gene>
<dbReference type="Pfam" id="PF01841">
    <property type="entry name" value="Transglut_core"/>
    <property type="match status" value="1"/>
</dbReference>
<protein>
    <recommendedName>
        <fullName evidence="2">Transglutaminase-like domain-containing protein</fullName>
    </recommendedName>
</protein>
<evidence type="ECO:0000259" key="2">
    <source>
        <dbReference type="SMART" id="SM00460"/>
    </source>
</evidence>
<feature type="region of interest" description="Disordered" evidence="1">
    <location>
        <begin position="164"/>
        <end position="304"/>
    </location>
</feature>
<dbReference type="SUPFAM" id="SSF54001">
    <property type="entry name" value="Cysteine proteinases"/>
    <property type="match status" value="1"/>
</dbReference>
<dbReference type="SMART" id="SM00460">
    <property type="entry name" value="TGc"/>
    <property type="match status" value="1"/>
</dbReference>
<feature type="compositionally biased region" description="Pro residues" evidence="1">
    <location>
        <begin position="227"/>
        <end position="241"/>
    </location>
</feature>
<feature type="compositionally biased region" description="Polar residues" evidence="1">
    <location>
        <begin position="186"/>
        <end position="201"/>
    </location>
</feature>